<sequence length="83" mass="9588">MKSTVYLNIRKIRELKNLTREYVAEELNMSMSGYGKIERGEVDLTVNKLIQIGKVLDVSIEFIFKFDVTIFFNDTAQQAHKAS</sequence>
<evidence type="ECO:0000313" key="6">
    <source>
        <dbReference type="Proteomes" id="UP000257136"/>
    </source>
</evidence>
<evidence type="ECO:0000259" key="4">
    <source>
        <dbReference type="PROSITE" id="PS50943"/>
    </source>
</evidence>
<dbReference type="SUPFAM" id="SSF47413">
    <property type="entry name" value="lambda repressor-like DNA-binding domains"/>
    <property type="match status" value="1"/>
</dbReference>
<dbReference type="Pfam" id="PF01381">
    <property type="entry name" value="HTH_3"/>
    <property type="match status" value="1"/>
</dbReference>
<feature type="domain" description="HTH cro/C1-type" evidence="4">
    <location>
        <begin position="9"/>
        <end position="63"/>
    </location>
</feature>
<comment type="caution">
    <text evidence="5">The sequence shown here is derived from an EMBL/GenBank/DDBJ whole genome shotgun (WGS) entry which is preliminary data.</text>
</comment>
<dbReference type="GO" id="GO:0003700">
    <property type="term" value="F:DNA-binding transcription factor activity"/>
    <property type="evidence" value="ECO:0007669"/>
    <property type="project" value="TreeGrafter"/>
</dbReference>
<evidence type="ECO:0000256" key="1">
    <source>
        <dbReference type="ARBA" id="ARBA00023015"/>
    </source>
</evidence>
<dbReference type="InterPro" id="IPR010982">
    <property type="entry name" value="Lambda_DNA-bd_dom_sf"/>
</dbReference>
<evidence type="ECO:0000256" key="2">
    <source>
        <dbReference type="ARBA" id="ARBA00023125"/>
    </source>
</evidence>
<dbReference type="Proteomes" id="UP000257136">
    <property type="component" value="Unassembled WGS sequence"/>
</dbReference>
<dbReference type="AlphaFoldDB" id="A0A3E0EWP0"/>
<reference evidence="5 6" key="1">
    <citation type="submission" date="2018-08" db="EMBL/GenBank/DDBJ databases">
        <title>Genomic Encyclopedia of Archaeal and Bacterial Type Strains, Phase II (KMG-II): from individual species to whole genera.</title>
        <authorList>
            <person name="Goeker M."/>
        </authorList>
    </citation>
    <scope>NUCLEOTIDE SEQUENCE [LARGE SCALE GENOMIC DNA]</scope>
    <source>
        <strain evidence="5 6">DSM 100880</strain>
    </source>
</reference>
<keyword evidence="2 5" id="KW-0238">DNA-binding</keyword>
<keyword evidence="1" id="KW-0805">Transcription regulation</keyword>
<accession>A0A3E0EWP0</accession>
<evidence type="ECO:0000313" key="5">
    <source>
        <dbReference type="EMBL" id="REH01870.1"/>
    </source>
</evidence>
<protein>
    <submittedName>
        <fullName evidence="5">DNA-binding XRE family transcriptional regulator</fullName>
    </submittedName>
</protein>
<gene>
    <name evidence="5" type="ORF">C8P67_101354</name>
</gene>
<evidence type="ECO:0000256" key="3">
    <source>
        <dbReference type="ARBA" id="ARBA00023163"/>
    </source>
</evidence>
<dbReference type="PANTHER" id="PTHR46797">
    <property type="entry name" value="HTH-TYPE TRANSCRIPTIONAL REGULATOR"/>
    <property type="match status" value="1"/>
</dbReference>
<dbReference type="PROSITE" id="PS50943">
    <property type="entry name" value="HTH_CROC1"/>
    <property type="match status" value="1"/>
</dbReference>
<name>A0A3E0EWP0_9FLAO</name>
<dbReference type="CDD" id="cd00093">
    <property type="entry name" value="HTH_XRE"/>
    <property type="match status" value="1"/>
</dbReference>
<dbReference type="Gene3D" id="1.10.260.40">
    <property type="entry name" value="lambda repressor-like DNA-binding domains"/>
    <property type="match status" value="1"/>
</dbReference>
<dbReference type="OrthoDB" id="798409at2"/>
<dbReference type="InterPro" id="IPR050807">
    <property type="entry name" value="TransReg_Diox_bact_type"/>
</dbReference>
<dbReference type="InterPro" id="IPR001387">
    <property type="entry name" value="Cro/C1-type_HTH"/>
</dbReference>
<proteinExistence type="predicted"/>
<dbReference type="PANTHER" id="PTHR46797:SF23">
    <property type="entry name" value="HTH-TYPE TRANSCRIPTIONAL REGULATOR SUTR"/>
    <property type="match status" value="1"/>
</dbReference>
<dbReference type="EMBL" id="QUNI01000001">
    <property type="protein sequence ID" value="REH01870.1"/>
    <property type="molecule type" value="Genomic_DNA"/>
</dbReference>
<keyword evidence="6" id="KW-1185">Reference proteome</keyword>
<dbReference type="GO" id="GO:0003677">
    <property type="term" value="F:DNA binding"/>
    <property type="evidence" value="ECO:0007669"/>
    <property type="project" value="UniProtKB-KW"/>
</dbReference>
<organism evidence="5 6">
    <name type="scientific">Flavobacterium aquicola</name>
    <dbReference type="NCBI Taxonomy" id="1682742"/>
    <lineage>
        <taxon>Bacteria</taxon>
        <taxon>Pseudomonadati</taxon>
        <taxon>Bacteroidota</taxon>
        <taxon>Flavobacteriia</taxon>
        <taxon>Flavobacteriales</taxon>
        <taxon>Flavobacteriaceae</taxon>
        <taxon>Flavobacterium</taxon>
    </lineage>
</organism>
<dbReference type="SMART" id="SM00530">
    <property type="entry name" value="HTH_XRE"/>
    <property type="match status" value="1"/>
</dbReference>
<dbReference type="RefSeq" id="WP_115809723.1">
    <property type="nucleotide sequence ID" value="NZ_QUNI01000001.1"/>
</dbReference>
<dbReference type="GO" id="GO:0005829">
    <property type="term" value="C:cytosol"/>
    <property type="evidence" value="ECO:0007669"/>
    <property type="project" value="TreeGrafter"/>
</dbReference>
<keyword evidence="3" id="KW-0804">Transcription</keyword>